<dbReference type="PANTHER" id="PTHR45737">
    <property type="entry name" value="VON WILLEBRAND FACTOR A DOMAIN-CONTAINING PROTEIN 5A"/>
    <property type="match status" value="1"/>
</dbReference>
<dbReference type="Pfam" id="PF08487">
    <property type="entry name" value="VIT"/>
    <property type="match status" value="1"/>
</dbReference>
<gene>
    <name evidence="2" type="ORF">GYMLUDRAFT_247059</name>
</gene>
<dbReference type="OrthoDB" id="1729737at2759"/>
<evidence type="ECO:0000313" key="3">
    <source>
        <dbReference type="Proteomes" id="UP000053593"/>
    </source>
</evidence>
<dbReference type="HOGENOM" id="CLU_003826_0_1_1"/>
<accession>A0A0D0CPX1</accession>
<name>A0A0D0CPX1_9AGAR</name>
<dbReference type="InterPro" id="IPR013694">
    <property type="entry name" value="VIT"/>
</dbReference>
<sequence>MSPRGNQQVTTYPTTMKTSQSNVYYRLYDYTSGTDLVLGGCAATVQILDIHASVFLSQRFTVPPHWTTGISGIYNLLTMPGATVCGFEMTRQDGSKVEGIVRDQKDLKREDEQTGHTAKLGHSMAPKNFYVNVGDILSAETVTINLRYIQLLDSEELNAVKFTFPRTYAKRNGTASSFFNSVIGGMADHPFQLNIMVQQAGVIKNIVCTSGHSISVKLGDNATVTNDNSQPTHFASVALVDCPGFLDEDVVLSVITTGLDLPRCFIESYSKLTLSHDTASLALSLVPKFNFSPTLVEMEYIFLVDLSVSLGAESVRLIREALVTLLRGLPTNGTTFNAISLGFHPMKLWEKSRTYTQETLNEATDHIESMQANYGKTEFSSVFSLVDESLSEHHHASVCVFVLTGRTGLEVYSSLVPLGPPRNNAQMVEIQRNYSVYTLSIGDRAPSEISMDTDISTRRKGDMMLFANQGEALIGKCLRLLRAARKAKMPEVLLSEVEWELNRNDVIENKHLRTVPSSSSCRSSNAKNLSLSRSPLIQQSPPVIQGILPDTKTQVYAIIRTPDMSKKTGNEGFIKVVKIKGMVASTGDSIEVEVPISKVYPSTFASGTSIQGITHFPFLHTLAAKALITDCEEGRVPFSTSVSVPFGGGDHAKLTWTNEEREIVHLGVEYGLESHFTKFVGLDKREKKINLVEAHPFISADIRSPFTFRPPRPNPIPTLPSRPPAPLFFPTSVSSTSYAHSTYGIFDSFDMHTNTSLNTSSGADPLLQRAAVRLDSFGSTSYSQFPASNSAYSLDHVENSTDTDTSISTPGAPLSAVARRQEWNGKFLASAELLNLLCRLDTFSNSQLLKLNVDDFGARLVECGIVQRDAGATLIMVIWMERYDMDNVGELTSEMRKKAEKWVESELGVDHERLQDLRYNLSSILASS</sequence>
<dbReference type="PANTHER" id="PTHR45737:SF6">
    <property type="entry name" value="VON WILLEBRAND FACTOR A DOMAIN-CONTAINING PROTEIN 5A"/>
    <property type="match status" value="1"/>
</dbReference>
<proteinExistence type="predicted"/>
<reference evidence="2 3" key="1">
    <citation type="submission" date="2014-04" db="EMBL/GenBank/DDBJ databases">
        <title>Evolutionary Origins and Diversification of the Mycorrhizal Mutualists.</title>
        <authorList>
            <consortium name="DOE Joint Genome Institute"/>
            <consortium name="Mycorrhizal Genomics Consortium"/>
            <person name="Kohler A."/>
            <person name="Kuo A."/>
            <person name="Nagy L.G."/>
            <person name="Floudas D."/>
            <person name="Copeland A."/>
            <person name="Barry K.W."/>
            <person name="Cichocki N."/>
            <person name="Veneault-Fourrey C."/>
            <person name="LaButti K."/>
            <person name="Lindquist E.A."/>
            <person name="Lipzen A."/>
            <person name="Lundell T."/>
            <person name="Morin E."/>
            <person name="Murat C."/>
            <person name="Riley R."/>
            <person name="Ohm R."/>
            <person name="Sun H."/>
            <person name="Tunlid A."/>
            <person name="Henrissat B."/>
            <person name="Grigoriev I.V."/>
            <person name="Hibbett D.S."/>
            <person name="Martin F."/>
        </authorList>
    </citation>
    <scope>NUCLEOTIDE SEQUENCE [LARGE SCALE GENOMIC DNA]</scope>
    <source>
        <strain evidence="2 3">FD-317 M1</strain>
    </source>
</reference>
<dbReference type="Pfam" id="PF13768">
    <property type="entry name" value="VWA_3"/>
    <property type="match status" value="1"/>
</dbReference>
<dbReference type="InterPro" id="IPR002035">
    <property type="entry name" value="VWF_A"/>
</dbReference>
<dbReference type="EMBL" id="KN834791">
    <property type="protein sequence ID" value="KIK57423.1"/>
    <property type="molecule type" value="Genomic_DNA"/>
</dbReference>
<dbReference type="PROSITE" id="PS51468">
    <property type="entry name" value="VIT"/>
    <property type="match status" value="1"/>
</dbReference>
<dbReference type="SUPFAM" id="SSF53300">
    <property type="entry name" value="vWA-like"/>
    <property type="match status" value="1"/>
</dbReference>
<dbReference type="Gene3D" id="3.40.50.410">
    <property type="entry name" value="von Willebrand factor, type A domain"/>
    <property type="match status" value="1"/>
</dbReference>
<evidence type="ECO:0000313" key="2">
    <source>
        <dbReference type="EMBL" id="KIK57423.1"/>
    </source>
</evidence>
<dbReference type="AlphaFoldDB" id="A0A0D0CPX1"/>
<evidence type="ECO:0000259" key="1">
    <source>
        <dbReference type="PROSITE" id="PS51468"/>
    </source>
</evidence>
<protein>
    <recommendedName>
        <fullName evidence="1">VIT domain-containing protein</fullName>
    </recommendedName>
</protein>
<organism evidence="2 3">
    <name type="scientific">Collybiopsis luxurians FD-317 M1</name>
    <dbReference type="NCBI Taxonomy" id="944289"/>
    <lineage>
        <taxon>Eukaryota</taxon>
        <taxon>Fungi</taxon>
        <taxon>Dikarya</taxon>
        <taxon>Basidiomycota</taxon>
        <taxon>Agaricomycotina</taxon>
        <taxon>Agaricomycetes</taxon>
        <taxon>Agaricomycetidae</taxon>
        <taxon>Agaricales</taxon>
        <taxon>Marasmiineae</taxon>
        <taxon>Omphalotaceae</taxon>
        <taxon>Collybiopsis</taxon>
        <taxon>Collybiopsis luxurians</taxon>
    </lineage>
</organism>
<dbReference type="Proteomes" id="UP000053593">
    <property type="component" value="Unassembled WGS sequence"/>
</dbReference>
<feature type="domain" description="VIT" evidence="1">
    <location>
        <begin position="22"/>
        <end position="150"/>
    </location>
</feature>
<keyword evidence="3" id="KW-1185">Reference proteome</keyword>
<dbReference type="InterPro" id="IPR036465">
    <property type="entry name" value="vWFA_dom_sf"/>
</dbReference>